<proteinExistence type="inferred from homology"/>
<protein>
    <submittedName>
        <fullName evidence="3">ATPase</fullName>
    </submittedName>
</protein>
<evidence type="ECO:0000256" key="1">
    <source>
        <dbReference type="ARBA" id="ARBA00006817"/>
    </source>
</evidence>
<evidence type="ECO:0000313" key="3">
    <source>
        <dbReference type="EMBL" id="VVT23769.1"/>
    </source>
</evidence>
<dbReference type="EMBL" id="CABVLI010000043">
    <property type="protein sequence ID" value="VVT23769.1"/>
    <property type="molecule type" value="Genomic_DNA"/>
</dbReference>
<sequence length="172" mass="18717">MKGKPMDTRVDHPGSGTIAAKVERRGDRALVVTRRFNAAPATVYKAWSEPALFRRWWVPGSMPDVALMACDLDVRTGGTYRLEFGAGGTDTMVFHGKYLDMVQDALIVWTNDEGEEGAVTTVIFEDEGGATRLTLREVYPCEAAREDALQGSAAALPEKLEQLGALLLSIGE</sequence>
<dbReference type="InterPro" id="IPR013538">
    <property type="entry name" value="ASHA1/2-like_C"/>
</dbReference>
<gene>
    <name evidence="3" type="ORF">SPHINGO391_480010</name>
</gene>
<dbReference type="InterPro" id="IPR023393">
    <property type="entry name" value="START-like_dom_sf"/>
</dbReference>
<reference evidence="3 4" key="1">
    <citation type="submission" date="2019-09" db="EMBL/GenBank/DDBJ databases">
        <authorList>
            <person name="Dittami M. S."/>
        </authorList>
    </citation>
    <scope>NUCLEOTIDE SEQUENCE [LARGE SCALE GENOMIC DNA]</scope>
    <source>
        <strain evidence="3">SPHINGO391</strain>
    </source>
</reference>
<comment type="similarity">
    <text evidence="1">Belongs to the AHA1 family.</text>
</comment>
<feature type="domain" description="Activator of Hsp90 ATPase homologue 1/2-like C-terminal" evidence="2">
    <location>
        <begin position="37"/>
        <end position="166"/>
    </location>
</feature>
<evidence type="ECO:0000313" key="4">
    <source>
        <dbReference type="Proteomes" id="UP000326857"/>
    </source>
</evidence>
<dbReference type="AlphaFoldDB" id="A0A5E7ZXJ2"/>
<dbReference type="SUPFAM" id="SSF55961">
    <property type="entry name" value="Bet v1-like"/>
    <property type="match status" value="1"/>
</dbReference>
<dbReference type="Gene3D" id="3.30.530.20">
    <property type="match status" value="1"/>
</dbReference>
<dbReference type="Pfam" id="PF08327">
    <property type="entry name" value="AHSA1"/>
    <property type="match status" value="1"/>
</dbReference>
<name>A0A5E7ZXJ2_9SPHN</name>
<dbReference type="Proteomes" id="UP000326857">
    <property type="component" value="Unassembled WGS sequence"/>
</dbReference>
<evidence type="ECO:0000259" key="2">
    <source>
        <dbReference type="Pfam" id="PF08327"/>
    </source>
</evidence>
<organism evidence="3 4">
    <name type="scientific">Sphingomonas aurantiaca</name>
    <dbReference type="NCBI Taxonomy" id="185949"/>
    <lineage>
        <taxon>Bacteria</taxon>
        <taxon>Pseudomonadati</taxon>
        <taxon>Pseudomonadota</taxon>
        <taxon>Alphaproteobacteria</taxon>
        <taxon>Sphingomonadales</taxon>
        <taxon>Sphingomonadaceae</taxon>
        <taxon>Sphingomonas</taxon>
    </lineage>
</organism>
<accession>A0A5E7ZXJ2</accession>